<gene>
    <name evidence="2" type="ORF">CFK41_12005</name>
</gene>
<feature type="compositionally biased region" description="Low complexity" evidence="1">
    <location>
        <begin position="52"/>
        <end position="62"/>
    </location>
</feature>
<reference evidence="2 3" key="1">
    <citation type="journal article" date="2014" name="Int. J. Syst. Evol. Microbiol.">
        <title>Brachybacterium ginsengisoli sp. nov., isolated from soil of a ginseng field.</title>
        <authorList>
            <person name="Hoang V.A."/>
            <person name="Kim Y.J."/>
            <person name="Nguyen N.L."/>
            <person name="Yang D.C."/>
        </authorList>
    </citation>
    <scope>NUCLEOTIDE SEQUENCE [LARGE SCALE GENOMIC DNA]</scope>
    <source>
        <strain evidence="2 3">DCY80</strain>
    </source>
</reference>
<protein>
    <submittedName>
        <fullName evidence="2">Uncharacterized protein</fullName>
    </submittedName>
</protein>
<sequence>MDDDIPPRRSRAVAGASAMGAAALLVLSFGPSALALSPSTSVAHPARTSITASVTPAAAPVTDLRGSGVRSADDADDAR</sequence>
<accession>A0A291GYW1</accession>
<evidence type="ECO:0000313" key="3">
    <source>
        <dbReference type="Proteomes" id="UP000217889"/>
    </source>
</evidence>
<dbReference type="AlphaFoldDB" id="A0A291GYW1"/>
<evidence type="ECO:0000313" key="2">
    <source>
        <dbReference type="EMBL" id="ATG55411.1"/>
    </source>
</evidence>
<dbReference type="InterPro" id="IPR006311">
    <property type="entry name" value="TAT_signal"/>
</dbReference>
<feature type="region of interest" description="Disordered" evidence="1">
    <location>
        <begin position="52"/>
        <end position="79"/>
    </location>
</feature>
<evidence type="ECO:0000256" key="1">
    <source>
        <dbReference type="SAM" id="MobiDB-lite"/>
    </source>
</evidence>
<dbReference type="Proteomes" id="UP000217889">
    <property type="component" value="Chromosome"/>
</dbReference>
<name>A0A291GYW1_9MICO</name>
<dbReference type="RefSeq" id="WP_096799872.1">
    <property type="nucleotide sequence ID" value="NZ_CP023564.1"/>
</dbReference>
<dbReference type="PROSITE" id="PS51318">
    <property type="entry name" value="TAT"/>
    <property type="match status" value="1"/>
</dbReference>
<dbReference type="EMBL" id="CP023564">
    <property type="protein sequence ID" value="ATG55411.1"/>
    <property type="molecule type" value="Genomic_DNA"/>
</dbReference>
<organism evidence="2 3">
    <name type="scientific">Brachybacterium ginsengisoli</name>
    <dbReference type="NCBI Taxonomy" id="1331682"/>
    <lineage>
        <taxon>Bacteria</taxon>
        <taxon>Bacillati</taxon>
        <taxon>Actinomycetota</taxon>
        <taxon>Actinomycetes</taxon>
        <taxon>Micrococcales</taxon>
        <taxon>Dermabacteraceae</taxon>
        <taxon>Brachybacterium</taxon>
    </lineage>
</organism>
<proteinExistence type="predicted"/>
<dbReference type="KEGG" id="bgg:CFK41_12005"/>
<keyword evidence="3" id="KW-1185">Reference proteome</keyword>